<protein>
    <submittedName>
        <fullName evidence="2">Rv1355c family protein</fullName>
    </submittedName>
</protein>
<dbReference type="PANTHER" id="PTHR43267">
    <property type="entry name" value="TRNA THREONYLCARBAMOYLADENOSINE DEHYDRATASE"/>
    <property type="match status" value="1"/>
</dbReference>
<evidence type="ECO:0000259" key="1">
    <source>
        <dbReference type="Pfam" id="PF00899"/>
    </source>
</evidence>
<evidence type="ECO:0000313" key="2">
    <source>
        <dbReference type="EMBL" id="MFD2966110.1"/>
    </source>
</evidence>
<dbReference type="InterPro" id="IPR045886">
    <property type="entry name" value="ThiF/MoeB/HesA"/>
</dbReference>
<dbReference type="SUPFAM" id="SSF69572">
    <property type="entry name" value="Activating enzymes of the ubiquitin-like proteins"/>
    <property type="match status" value="1"/>
</dbReference>
<dbReference type="Gene3D" id="3.40.50.720">
    <property type="entry name" value="NAD(P)-binding Rossmann-like Domain"/>
    <property type="match status" value="1"/>
</dbReference>
<dbReference type="InterPro" id="IPR035985">
    <property type="entry name" value="Ubiquitin-activating_enz"/>
</dbReference>
<gene>
    <name evidence="2" type="ORF">ACFS7Y_01865</name>
</gene>
<dbReference type="Proteomes" id="UP001597525">
    <property type="component" value="Unassembled WGS sequence"/>
</dbReference>
<dbReference type="Pfam" id="PF00899">
    <property type="entry name" value="ThiF"/>
    <property type="match status" value="1"/>
</dbReference>
<feature type="domain" description="THIF-type NAD/FAD binding fold" evidence="1">
    <location>
        <begin position="103"/>
        <end position="269"/>
    </location>
</feature>
<evidence type="ECO:0000313" key="3">
    <source>
        <dbReference type="Proteomes" id="UP001597525"/>
    </source>
</evidence>
<dbReference type="PANTHER" id="PTHR43267:SF3">
    <property type="entry name" value="THIF PROTEIN"/>
    <property type="match status" value="1"/>
</dbReference>
<dbReference type="RefSeq" id="WP_320183902.1">
    <property type="nucleotide sequence ID" value="NZ_CP138332.1"/>
</dbReference>
<dbReference type="EMBL" id="JBHUPB010000003">
    <property type="protein sequence ID" value="MFD2966110.1"/>
    <property type="molecule type" value="Genomic_DNA"/>
</dbReference>
<keyword evidence="3" id="KW-1185">Reference proteome</keyword>
<comment type="caution">
    <text evidence="2">The sequence shown here is derived from an EMBL/GenBank/DDBJ whole genome shotgun (WGS) entry which is preliminary data.</text>
</comment>
<dbReference type="NCBIfam" id="NF005901">
    <property type="entry name" value="PRK07877.1"/>
    <property type="match status" value="1"/>
</dbReference>
<sequence length="357" mass="40114">MEHTYRPEFLFLSNPADQARFDSLLADQPHITLFDTLESQLRELVKVLRPTENPSDAEFATYITEHLNGTSLSSYGVWVYYPWSNRLVHTLAEEEFVRVRTNRNQNKITQAEQDTLSHKVVGIIGLSVGQSIALTMAMERACGTLRLADFDTVELSNLNRIRTGIHNLDIPKTVIAAREIAEIDPFIQVELFNSGLTAENMDTFLLENGRLDILVEVCDGLEIKLKSRVAARKQGIPVLMETNDRCMVDIERFDIEPDRAILHGLVPQEDIDKVSSLSGQERLALILKLVDAEQLSARMKQSFAEVGKTLRSWPQLASSVVLGGGIATEVARRIMLGEDIPSGRRYFDVDLILPQIV</sequence>
<proteinExistence type="predicted"/>
<reference evidence="3" key="1">
    <citation type="journal article" date="2019" name="Int. J. Syst. Evol. Microbiol.">
        <title>The Global Catalogue of Microorganisms (GCM) 10K type strain sequencing project: providing services to taxonomists for standard genome sequencing and annotation.</title>
        <authorList>
            <consortium name="The Broad Institute Genomics Platform"/>
            <consortium name="The Broad Institute Genome Sequencing Center for Infectious Disease"/>
            <person name="Wu L."/>
            <person name="Ma J."/>
        </authorList>
    </citation>
    <scope>NUCLEOTIDE SEQUENCE [LARGE SCALE GENOMIC DNA]</scope>
    <source>
        <strain evidence="3">KCTC 22814</strain>
    </source>
</reference>
<dbReference type="CDD" id="cd01483">
    <property type="entry name" value="E1_enzyme_family"/>
    <property type="match status" value="1"/>
</dbReference>
<name>A0ABW6BBN1_9SPHI</name>
<dbReference type="InterPro" id="IPR000594">
    <property type="entry name" value="ThiF_NAD_FAD-bd"/>
</dbReference>
<accession>A0ABW6BBN1</accession>
<organism evidence="2 3">
    <name type="scientific">Sphingobacterium bambusae</name>
    <dbReference type="NCBI Taxonomy" id="662858"/>
    <lineage>
        <taxon>Bacteria</taxon>
        <taxon>Pseudomonadati</taxon>
        <taxon>Bacteroidota</taxon>
        <taxon>Sphingobacteriia</taxon>
        <taxon>Sphingobacteriales</taxon>
        <taxon>Sphingobacteriaceae</taxon>
        <taxon>Sphingobacterium</taxon>
    </lineage>
</organism>